<dbReference type="GO" id="GO:0103117">
    <property type="term" value="F:UDP-3-O-acyl-N-acetylglucosamine deacetylase activity"/>
    <property type="evidence" value="ECO:0007669"/>
    <property type="project" value="UniProtKB-UniRule"/>
</dbReference>
<dbReference type="EMBL" id="CBTK010000068">
    <property type="protein sequence ID" value="CDH44259.1"/>
    <property type="molecule type" value="Genomic_DNA"/>
</dbReference>
<reference evidence="13 14" key="1">
    <citation type="journal article" date="2014" name="ISME J.">
        <title>Candidatus Competibacter-lineage genomes retrieved from metagenomes reveal functional metabolic diversity.</title>
        <authorList>
            <person name="McIlroy S.J."/>
            <person name="Albertsen M."/>
            <person name="Andresen E.K."/>
            <person name="Saunders A.M."/>
            <person name="Kristiansen R."/>
            <person name="Stokholm-Bjerregaard M."/>
            <person name="Nielsen K.L."/>
            <person name="Nielsen P.H."/>
        </authorList>
    </citation>
    <scope>NUCLEOTIDE SEQUENCE [LARGE SCALE GENOMIC DNA]</scope>
    <source>
        <strain evidence="13 14">Run_B_J11</strain>
    </source>
</reference>
<dbReference type="UniPathway" id="UPA00359">
    <property type="reaction ID" value="UER00478"/>
</dbReference>
<dbReference type="AlphaFoldDB" id="A0A7U7J3E6"/>
<proteinExistence type="inferred from homology"/>
<evidence type="ECO:0000256" key="4">
    <source>
        <dbReference type="ARBA" id="ARBA00012745"/>
    </source>
</evidence>
<dbReference type="Gene3D" id="3.30.1700.10">
    <property type="entry name" value="lpxc deacetylase, domain 2"/>
    <property type="match status" value="1"/>
</dbReference>
<feature type="binding site" evidence="12">
    <location>
        <position position="297"/>
    </location>
    <ligand>
        <name>Zn(2+)</name>
        <dbReference type="ChEBI" id="CHEBI:29105"/>
    </ligand>
</feature>
<keyword evidence="5 12" id="KW-0444">Lipid biosynthesis</keyword>
<accession>A0A7U7J3E6</accession>
<evidence type="ECO:0000256" key="11">
    <source>
        <dbReference type="ARBA" id="ARBA00024535"/>
    </source>
</evidence>
<evidence type="ECO:0000256" key="3">
    <source>
        <dbReference type="ARBA" id="ARBA00005002"/>
    </source>
</evidence>
<comment type="pathway">
    <text evidence="3 12">Glycolipid biosynthesis; lipid IV(A) biosynthesis; lipid IV(A) from (3R)-3-hydroxytetradecanoyl-[acyl-carrier-protein] and UDP-N-acetyl-alpha-D-glucosamine: step 2/6.</text>
</comment>
<dbReference type="SUPFAM" id="SSF54211">
    <property type="entry name" value="Ribosomal protein S5 domain 2-like"/>
    <property type="match status" value="2"/>
</dbReference>
<dbReference type="Proteomes" id="UP000019184">
    <property type="component" value="Unassembled WGS sequence"/>
</dbReference>
<evidence type="ECO:0000256" key="2">
    <source>
        <dbReference type="ARBA" id="ARBA00002923"/>
    </source>
</evidence>
<dbReference type="GO" id="GO:0016020">
    <property type="term" value="C:membrane"/>
    <property type="evidence" value="ECO:0007669"/>
    <property type="project" value="GOC"/>
</dbReference>
<feature type="active site" description="Proton donor" evidence="12">
    <location>
        <position position="324"/>
    </location>
</feature>
<dbReference type="InterPro" id="IPR015870">
    <property type="entry name" value="UDP-acyl_N-AcGlcN_deAcase_N"/>
</dbReference>
<comment type="cofactor">
    <cofactor evidence="1 12">
        <name>Zn(2+)</name>
        <dbReference type="ChEBI" id="CHEBI:29105"/>
    </cofactor>
</comment>
<comment type="function">
    <text evidence="2 12">Catalyzes the hydrolysis of UDP-3-O-myristoyl-N-acetylglucosamine to form UDP-3-O-myristoylglucosamine and acetate, the committed step in lipid A biosynthesis.</text>
</comment>
<evidence type="ECO:0000256" key="7">
    <source>
        <dbReference type="ARBA" id="ARBA00022723"/>
    </source>
</evidence>
<gene>
    <name evidence="12 13" type="primary">lpxC</name>
    <name evidence="13" type="ORF">BN874_160015</name>
</gene>
<dbReference type="Pfam" id="PF03331">
    <property type="entry name" value="LpxC"/>
    <property type="match status" value="1"/>
</dbReference>
<protein>
    <recommendedName>
        <fullName evidence="4 12">UDP-3-O-acyl-N-acetylglucosamine deacetylase</fullName>
        <shortName evidence="12">UDP-3-O-acyl-GlcNAc deacetylase</shortName>
        <ecNumber evidence="4 12">3.5.1.108</ecNumber>
    </recommendedName>
    <alternativeName>
        <fullName evidence="12">UDP-3-O-[R-3-hydroxymyristoyl]-N-acetylglucosamine deacetylase</fullName>
    </alternativeName>
</protein>
<organism evidence="13 14">
    <name type="scientific">Candidatus Contendobacter odensis Run_B_J11</name>
    <dbReference type="NCBI Taxonomy" id="1400861"/>
    <lineage>
        <taxon>Bacteria</taxon>
        <taxon>Pseudomonadati</taxon>
        <taxon>Pseudomonadota</taxon>
        <taxon>Gammaproteobacteria</taxon>
        <taxon>Candidatus Competibacteraceae</taxon>
        <taxon>Candidatus Contendibacter</taxon>
    </lineage>
</organism>
<dbReference type="GO" id="GO:0046872">
    <property type="term" value="F:metal ion binding"/>
    <property type="evidence" value="ECO:0007669"/>
    <property type="project" value="UniProtKB-KW"/>
</dbReference>
<feature type="binding site" evidence="12">
    <location>
        <position position="138"/>
    </location>
    <ligand>
        <name>Zn(2+)</name>
        <dbReference type="ChEBI" id="CHEBI:29105"/>
    </ligand>
</feature>
<dbReference type="GO" id="GO:0009245">
    <property type="term" value="P:lipid A biosynthetic process"/>
    <property type="evidence" value="ECO:0007669"/>
    <property type="project" value="UniProtKB-UniRule"/>
</dbReference>
<feature type="binding site" evidence="12">
    <location>
        <position position="301"/>
    </location>
    <ligand>
        <name>Zn(2+)</name>
        <dbReference type="ChEBI" id="CHEBI:29105"/>
    </ligand>
</feature>
<comment type="caution">
    <text evidence="13">The sequence shown here is derived from an EMBL/GenBank/DDBJ whole genome shotgun (WGS) entry which is preliminary data.</text>
</comment>
<sequence length="364" mass="40454">MQLNNNGGCERETSCNIATNYGIFVATHDDAAATGGFSIQARRVYRGATLQFNRRVGEPNMIRQRTLKNAIRATGVGLHTGEKVYLTLRPAAPDAGIVFRRVDLPDPVEIKACPRNVGDTQLSTSLVKGKARISTVEHLLSAFAGLGIDNAYVDVSAAEVPIMDGSAGPFVFLIQSAGIQEQNAPKRFIRIKQPLLVEEGDKWARFDPFVGFKVEFSIAFDHPLFKGRNQHAVVDFSTTSFVKEVSRARTFGFMRDLEYLREQRLALGGTLDNAIVVDDYRILNEDGLRYEDEFVKHKILDAIGDLYLLGRSLIGAFTGYKSGHALNNRLLRKLLDNEAAWEEITFSDERQAPISYLQPAQATR</sequence>
<evidence type="ECO:0000256" key="10">
    <source>
        <dbReference type="ARBA" id="ARBA00023098"/>
    </source>
</evidence>
<evidence type="ECO:0000256" key="8">
    <source>
        <dbReference type="ARBA" id="ARBA00022801"/>
    </source>
</evidence>
<dbReference type="HAMAP" id="MF_00388">
    <property type="entry name" value="LpxC"/>
    <property type="match status" value="1"/>
</dbReference>
<evidence type="ECO:0000313" key="14">
    <source>
        <dbReference type="Proteomes" id="UP000019184"/>
    </source>
</evidence>
<dbReference type="InterPro" id="IPR020568">
    <property type="entry name" value="Ribosomal_Su5_D2-typ_SF"/>
</dbReference>
<comment type="similarity">
    <text evidence="12">Belongs to the LpxC family.</text>
</comment>
<dbReference type="PANTHER" id="PTHR33694:SF1">
    <property type="entry name" value="UDP-3-O-ACYL-N-ACETYLGLUCOSAMINE DEACETYLASE 1, MITOCHONDRIAL-RELATED"/>
    <property type="match status" value="1"/>
</dbReference>
<evidence type="ECO:0000256" key="12">
    <source>
        <dbReference type="HAMAP-Rule" id="MF_00388"/>
    </source>
</evidence>
<keyword evidence="7 12" id="KW-0479">Metal-binding</keyword>
<evidence type="ECO:0000256" key="6">
    <source>
        <dbReference type="ARBA" id="ARBA00022556"/>
    </source>
</evidence>
<evidence type="ECO:0000256" key="5">
    <source>
        <dbReference type="ARBA" id="ARBA00022516"/>
    </source>
</evidence>
<keyword evidence="9 12" id="KW-0862">Zinc</keyword>
<dbReference type="InterPro" id="IPR011334">
    <property type="entry name" value="UDP-acyl_GlcNac_deAcase_C"/>
</dbReference>
<dbReference type="Gene3D" id="3.30.230.20">
    <property type="entry name" value="lpxc deacetylase, domain 1"/>
    <property type="match status" value="1"/>
</dbReference>
<keyword evidence="8 12" id="KW-0378">Hydrolase</keyword>
<dbReference type="PANTHER" id="PTHR33694">
    <property type="entry name" value="UDP-3-O-ACYL-N-ACETYLGLUCOSAMINE DEACETYLASE 1, MITOCHONDRIAL-RELATED"/>
    <property type="match status" value="1"/>
</dbReference>
<keyword evidence="14" id="KW-1185">Reference proteome</keyword>
<evidence type="ECO:0000313" key="13">
    <source>
        <dbReference type="EMBL" id="CDH44259.1"/>
    </source>
</evidence>
<comment type="catalytic activity">
    <reaction evidence="11 12">
        <text>a UDP-3-O-[(3R)-3-hydroxyacyl]-N-acetyl-alpha-D-glucosamine + H2O = a UDP-3-O-[(3R)-3-hydroxyacyl]-alpha-D-glucosamine + acetate</text>
        <dbReference type="Rhea" id="RHEA:67816"/>
        <dbReference type="ChEBI" id="CHEBI:15377"/>
        <dbReference type="ChEBI" id="CHEBI:30089"/>
        <dbReference type="ChEBI" id="CHEBI:137740"/>
        <dbReference type="ChEBI" id="CHEBI:173225"/>
        <dbReference type="EC" id="3.5.1.108"/>
    </reaction>
</comment>
<dbReference type="InterPro" id="IPR004463">
    <property type="entry name" value="UDP-acyl_GlcNac_deAcase"/>
</dbReference>
<dbReference type="EC" id="3.5.1.108" evidence="4 12"/>
<name>A0A7U7J3E6_9GAMM</name>
<evidence type="ECO:0000256" key="1">
    <source>
        <dbReference type="ARBA" id="ARBA00001947"/>
    </source>
</evidence>
<evidence type="ECO:0000256" key="9">
    <source>
        <dbReference type="ARBA" id="ARBA00022833"/>
    </source>
</evidence>
<keyword evidence="10 12" id="KW-0443">Lipid metabolism</keyword>
<dbReference type="NCBIfam" id="TIGR00325">
    <property type="entry name" value="lpxC"/>
    <property type="match status" value="1"/>
</dbReference>
<keyword evidence="6 12" id="KW-0441">Lipid A biosynthesis</keyword>